<evidence type="ECO:0000256" key="6">
    <source>
        <dbReference type="PIRSR" id="PIRSR000077-4"/>
    </source>
</evidence>
<evidence type="ECO:0000256" key="5">
    <source>
        <dbReference type="ARBA" id="ARBA00023284"/>
    </source>
</evidence>
<dbReference type="Gene3D" id="3.40.30.10">
    <property type="entry name" value="Glutaredoxin"/>
    <property type="match status" value="1"/>
</dbReference>
<evidence type="ECO:0000256" key="4">
    <source>
        <dbReference type="ARBA" id="ARBA00023157"/>
    </source>
</evidence>
<gene>
    <name evidence="9" type="ORF">JN03_0114</name>
    <name evidence="8" type="ORF">QJ129_00525</name>
</gene>
<dbReference type="PIRSF" id="PIRSF000077">
    <property type="entry name" value="Thioredoxin"/>
    <property type="match status" value="1"/>
</dbReference>
<dbReference type="InterPro" id="IPR005746">
    <property type="entry name" value="Thioredoxin"/>
</dbReference>
<sequence length="99" mass="11605">MLERITQQELKDRHLTGKAIIAFRATWCPPCRMIGPELEKLAQRYPDINVFDFDVDKNIDFAREMNVNGIPTLFYYKDGKLVNSTSGYMPMEELIKKFK</sequence>
<dbReference type="Pfam" id="PF00085">
    <property type="entry name" value="Thioredoxin"/>
    <property type="match status" value="1"/>
</dbReference>
<feature type="disulfide bond" description="Redox-active" evidence="6">
    <location>
        <begin position="28"/>
        <end position="31"/>
    </location>
</feature>
<reference evidence="9 10" key="1">
    <citation type="submission" date="2019-03" db="EMBL/GenBank/DDBJ databases">
        <title>Genomic Encyclopedia of Archaeal and Bacterial Type Strains, Phase II (KMG-II): from individual species to whole genera.</title>
        <authorList>
            <person name="Goeker M."/>
        </authorList>
    </citation>
    <scope>NUCLEOTIDE SEQUENCE [LARGE SCALE GENOMIC DNA]</scope>
    <source>
        <strain evidence="9 10">ATCC 25591</strain>
    </source>
</reference>
<dbReference type="PANTHER" id="PTHR45663">
    <property type="entry name" value="GEO12009P1"/>
    <property type="match status" value="1"/>
</dbReference>
<evidence type="ECO:0000313" key="8">
    <source>
        <dbReference type="EMBL" id="MDI3047750.1"/>
    </source>
</evidence>
<keyword evidence="4 6" id="KW-1015">Disulfide bond</keyword>
<dbReference type="Proteomes" id="UP000294882">
    <property type="component" value="Unassembled WGS sequence"/>
</dbReference>
<feature type="domain" description="Thioredoxin" evidence="7">
    <location>
        <begin position="1"/>
        <end position="99"/>
    </location>
</feature>
<dbReference type="GO" id="GO:0005737">
    <property type="term" value="C:cytoplasm"/>
    <property type="evidence" value="ECO:0007669"/>
    <property type="project" value="TreeGrafter"/>
</dbReference>
<evidence type="ECO:0000259" key="7">
    <source>
        <dbReference type="PROSITE" id="PS51352"/>
    </source>
</evidence>
<dbReference type="EMBL" id="SOCH01000002">
    <property type="protein sequence ID" value="TDU98101.1"/>
    <property type="molecule type" value="Genomic_DNA"/>
</dbReference>
<dbReference type="InterPro" id="IPR013766">
    <property type="entry name" value="Thioredoxin_domain"/>
</dbReference>
<dbReference type="RefSeq" id="WP_036441928.1">
    <property type="nucleotide sequence ID" value="NZ_JAQRAI010000026.1"/>
</dbReference>
<evidence type="ECO:0000313" key="9">
    <source>
        <dbReference type="EMBL" id="TDU98101.1"/>
    </source>
</evidence>
<evidence type="ECO:0000256" key="1">
    <source>
        <dbReference type="ARBA" id="ARBA00008987"/>
    </source>
</evidence>
<evidence type="ECO:0000256" key="3">
    <source>
        <dbReference type="ARBA" id="ARBA00022982"/>
    </source>
</evidence>
<comment type="caution">
    <text evidence="9">The sequence shown here is derived from an EMBL/GenBank/DDBJ whole genome shotgun (WGS) entry which is preliminary data.</text>
</comment>
<evidence type="ECO:0000256" key="2">
    <source>
        <dbReference type="ARBA" id="ARBA00022448"/>
    </source>
</evidence>
<protein>
    <submittedName>
        <fullName evidence="9">Thioredoxin 1</fullName>
    </submittedName>
    <submittedName>
        <fullName evidence="8">Thioredoxin family protein</fullName>
    </submittedName>
</protein>
<dbReference type="AlphaFoldDB" id="A0A063YGB4"/>
<accession>A0A063YGB4</accession>
<organism evidence="9 10">
    <name type="scientific">Metamycoplasma hyosynoviae</name>
    <dbReference type="NCBI Taxonomy" id="29559"/>
    <lineage>
        <taxon>Bacteria</taxon>
        <taxon>Bacillati</taxon>
        <taxon>Mycoplasmatota</taxon>
        <taxon>Mycoplasmoidales</taxon>
        <taxon>Metamycoplasmataceae</taxon>
        <taxon>Metamycoplasma</taxon>
    </lineage>
</organism>
<comment type="similarity">
    <text evidence="1">Belongs to the thioredoxin family.</text>
</comment>
<dbReference type="InterPro" id="IPR036249">
    <property type="entry name" value="Thioredoxin-like_sf"/>
</dbReference>
<reference evidence="8" key="2">
    <citation type="submission" date="2023-04" db="EMBL/GenBank/DDBJ databases">
        <title>Genomes of recent Mycoplasma hyosynoviae isolates 2023.</title>
        <authorList>
            <person name="Spergser J."/>
        </authorList>
    </citation>
    <scope>NUCLEOTIDE SEQUENCE</scope>
    <source>
        <strain evidence="8">SN1J23N</strain>
    </source>
</reference>
<evidence type="ECO:0000313" key="10">
    <source>
        <dbReference type="Proteomes" id="UP000294882"/>
    </source>
</evidence>
<keyword evidence="3" id="KW-0249">Electron transport</keyword>
<dbReference type="CDD" id="cd02947">
    <property type="entry name" value="TRX_family"/>
    <property type="match status" value="1"/>
</dbReference>
<dbReference type="Proteomes" id="UP001233782">
    <property type="component" value="Unassembled WGS sequence"/>
</dbReference>
<proteinExistence type="inferred from homology"/>
<dbReference type="PRINTS" id="PR00421">
    <property type="entry name" value="THIOREDOXIN"/>
</dbReference>
<dbReference type="PROSITE" id="PS51352">
    <property type="entry name" value="THIOREDOXIN_2"/>
    <property type="match status" value="1"/>
</dbReference>
<keyword evidence="5 6" id="KW-0676">Redox-active center</keyword>
<dbReference type="EMBL" id="JASBCP010000001">
    <property type="protein sequence ID" value="MDI3047750.1"/>
    <property type="molecule type" value="Genomic_DNA"/>
</dbReference>
<dbReference type="GO" id="GO:0015035">
    <property type="term" value="F:protein-disulfide reductase activity"/>
    <property type="evidence" value="ECO:0007669"/>
    <property type="project" value="InterPro"/>
</dbReference>
<dbReference type="SUPFAM" id="SSF52833">
    <property type="entry name" value="Thioredoxin-like"/>
    <property type="match status" value="1"/>
</dbReference>
<dbReference type="PANTHER" id="PTHR45663:SF11">
    <property type="entry name" value="GEO12009P1"/>
    <property type="match status" value="1"/>
</dbReference>
<name>A0A063YGB4_9BACT</name>
<keyword evidence="2" id="KW-0813">Transport</keyword>